<dbReference type="PANTHER" id="PTHR12385">
    <property type="entry name" value="CHOLINE TRANSPORTER-LIKE (SLC FAMILY 44)"/>
    <property type="match status" value="1"/>
</dbReference>
<dbReference type="EMBL" id="HBKQ01032738">
    <property type="protein sequence ID" value="CAE2252981.1"/>
    <property type="molecule type" value="Transcribed_RNA"/>
</dbReference>
<feature type="transmembrane region" description="Helical" evidence="7">
    <location>
        <begin position="481"/>
        <end position="498"/>
    </location>
</feature>
<sequence>MGQDSEGTEKLQAPPDFSGPVQNRRCTDVLCSLLLVLTWAAMTGLGFYAVSNGDYRVIVYPMDYDGNICGTNYGNIDMEDYPFLYYVNSYSAGVCVKECPSIEDLTDVYTAITYGGIYQVTANATLAPDAIQMADYSYSPDAKSCTEGAGGISTCYPFDNARLSWTAPGFNRGFGYAYYALDTVEVLKRCIPNLDAIEKLKTETQWSVEVQNKTNATGEADWLQIVDEGGSFWGNLFADLWTARYWIFGFGFGVSLAVGFVYAFFLRIPGVLPFMVWGSLLLTIGIFFGVGYSSYNYASTKEAESIDLVVLSSEQSVHALRIAAYVLWGIGVLCLVLLCALRKQIILAMGCIKEASRSISAMPLIILFPVLQAGGFVAFMAVFFYYGVYLASLGEMDTSEYTIDSPFGDEFDTTISVRNFEYNTFVERSAWFLLFNFYWTSQFILAIGKIVVAMSVSKWYFARNKTSVGSTTVIKSICSSIWHHMGTAAFGALLITIVKMIRSILIKLQKKAEQMNRQVAQVLFCCCNCCLWCLEKFLRFLNKNAYIQTAIFGTSFCRSAREGFFLVMRNAGRISAITFVSWGVIFVGKLFITTFTCGIAYFAFDEYLENELHSPIGPIVFIGLIGFFVGGMFMNVFSMGISTILHCFVADEEMFGGTGEMYAEGKLRNWIDDSDEKLATSTQMAGIGIERGFRDER</sequence>
<keyword evidence="5 7" id="KW-0472">Membrane</keyword>
<feature type="transmembrane region" description="Helical" evidence="7">
    <location>
        <begin position="579"/>
        <end position="604"/>
    </location>
</feature>
<evidence type="ECO:0000256" key="4">
    <source>
        <dbReference type="ARBA" id="ARBA00022989"/>
    </source>
</evidence>
<feature type="transmembrane region" description="Helical" evidence="7">
    <location>
        <begin position="29"/>
        <end position="50"/>
    </location>
</feature>
<dbReference type="AlphaFoldDB" id="A0A7S4J5U8"/>
<evidence type="ECO:0000256" key="6">
    <source>
        <dbReference type="ARBA" id="ARBA00023180"/>
    </source>
</evidence>
<evidence type="ECO:0000256" key="3">
    <source>
        <dbReference type="ARBA" id="ARBA00022692"/>
    </source>
</evidence>
<proteinExistence type="inferred from homology"/>
<comment type="function">
    <text evidence="7">Choline transporter.</text>
</comment>
<dbReference type="GO" id="GO:0005886">
    <property type="term" value="C:plasma membrane"/>
    <property type="evidence" value="ECO:0007669"/>
    <property type="project" value="UniProtKB-SubCell"/>
</dbReference>
<comment type="similarity">
    <text evidence="2 7">Belongs to the CTL (choline transporter-like) family.</text>
</comment>
<evidence type="ECO:0000256" key="7">
    <source>
        <dbReference type="RuleBase" id="RU368066"/>
    </source>
</evidence>
<protein>
    <recommendedName>
        <fullName evidence="7">Choline transporter-like protein</fullName>
    </recommendedName>
</protein>
<dbReference type="Pfam" id="PF04515">
    <property type="entry name" value="Choline_transpo"/>
    <property type="match status" value="1"/>
</dbReference>
<evidence type="ECO:0000256" key="5">
    <source>
        <dbReference type="ARBA" id="ARBA00023136"/>
    </source>
</evidence>
<organism evidence="8">
    <name type="scientific">Odontella aurita</name>
    <dbReference type="NCBI Taxonomy" id="265563"/>
    <lineage>
        <taxon>Eukaryota</taxon>
        <taxon>Sar</taxon>
        <taxon>Stramenopiles</taxon>
        <taxon>Ochrophyta</taxon>
        <taxon>Bacillariophyta</taxon>
        <taxon>Mediophyceae</taxon>
        <taxon>Biddulphiophycidae</taxon>
        <taxon>Eupodiscales</taxon>
        <taxon>Odontellaceae</taxon>
        <taxon>Odontella</taxon>
    </lineage>
</organism>
<feature type="transmembrane region" description="Helical" evidence="7">
    <location>
        <begin position="437"/>
        <end position="461"/>
    </location>
</feature>
<evidence type="ECO:0000256" key="1">
    <source>
        <dbReference type="ARBA" id="ARBA00004141"/>
    </source>
</evidence>
<comment type="subcellular location">
    <subcellularLocation>
        <location evidence="7">Cell membrane</location>
        <topology evidence="7">Multi-pass membrane protein</topology>
    </subcellularLocation>
    <subcellularLocation>
        <location evidence="1">Membrane</location>
        <topology evidence="1">Multi-pass membrane protein</topology>
    </subcellularLocation>
</comment>
<feature type="transmembrane region" description="Helical" evidence="7">
    <location>
        <begin position="518"/>
        <end position="534"/>
    </location>
</feature>
<keyword evidence="4 7" id="KW-1133">Transmembrane helix</keyword>
<feature type="transmembrane region" description="Helical" evidence="7">
    <location>
        <begin position="272"/>
        <end position="292"/>
    </location>
</feature>
<feature type="transmembrane region" description="Helical" evidence="7">
    <location>
        <begin position="322"/>
        <end position="341"/>
    </location>
</feature>
<evidence type="ECO:0000256" key="2">
    <source>
        <dbReference type="ARBA" id="ARBA00007168"/>
    </source>
</evidence>
<reference evidence="8" key="1">
    <citation type="submission" date="2021-01" db="EMBL/GenBank/DDBJ databases">
        <authorList>
            <person name="Corre E."/>
            <person name="Pelletier E."/>
            <person name="Niang G."/>
            <person name="Scheremetjew M."/>
            <person name="Finn R."/>
            <person name="Kale V."/>
            <person name="Holt S."/>
            <person name="Cochrane G."/>
            <person name="Meng A."/>
            <person name="Brown T."/>
            <person name="Cohen L."/>
        </authorList>
    </citation>
    <scope>NUCLEOTIDE SEQUENCE</scope>
    <source>
        <strain evidence="8">Isolate 1302-5</strain>
    </source>
</reference>
<feature type="transmembrane region" description="Helical" evidence="7">
    <location>
        <begin position="616"/>
        <end position="637"/>
    </location>
</feature>
<gene>
    <name evidence="8" type="ORF">OAUR00152_LOCUS22334</name>
</gene>
<evidence type="ECO:0000313" key="8">
    <source>
        <dbReference type="EMBL" id="CAE2252981.1"/>
    </source>
</evidence>
<feature type="transmembrane region" description="Helical" evidence="7">
    <location>
        <begin position="245"/>
        <end position="265"/>
    </location>
</feature>
<keyword evidence="3 7" id="KW-0812">Transmembrane</keyword>
<dbReference type="PANTHER" id="PTHR12385:SF14">
    <property type="entry name" value="CHOLINE TRANSPORTER-LIKE 2"/>
    <property type="match status" value="1"/>
</dbReference>
<feature type="transmembrane region" description="Helical" evidence="7">
    <location>
        <begin position="362"/>
        <end position="386"/>
    </location>
</feature>
<accession>A0A7S4J5U8</accession>
<dbReference type="GO" id="GO:0022857">
    <property type="term" value="F:transmembrane transporter activity"/>
    <property type="evidence" value="ECO:0007669"/>
    <property type="project" value="UniProtKB-UniRule"/>
</dbReference>
<name>A0A7S4J5U8_9STRA</name>
<keyword evidence="6" id="KW-0325">Glycoprotein</keyword>
<dbReference type="InterPro" id="IPR007603">
    <property type="entry name" value="Choline_transptr-like"/>
</dbReference>